<sequence length="1220" mass="135220">MATNRVTNDSSVVEIWKTSGKHNNKQVCVSKKMKLKTREKQKNTKEERAMVQDESRLKHELWNQFPITAIRCHWSRLDRYHQILLNSHTHTLFARYISIAITYYSTPEKSSFLGITSFKKGISPNVGKSQVNFHPAPDISQPDVVYQRVIRGRTDLKYRSNASEGHRPVKILFTIRNLGQDKNVLTNSVEKTAIISDAGKQDTGSSNEYQTIANSTQEWETETGIPLESSTTESISTESMETGKEKATDVPTELPYAPELPYEPLESFGYNELQQQHISSTFSTFLPQPLTVSASTQPQELVFSSYPNQPKSGKQESTDMIKIDDVSPEAISLPDATPSELTSSFINNNILSSTVDALSSKTTKKKKTSGFLETHEPSENLYGSNLTPETSAHINESYPDLSTNAVPSLIVTSDISMNPSAANASTEYSGDRTIDVSFSSSDKQFVKPRIQSLLPFHFSMRNGTFVSNNASSDKQMFFKQETIPESSSYFGSNADKSNSNATSVVTTDKQTFAPTTTSQGTFMHESHHNASVDEIPNVTNKEETFNNFGPETDDLQSGYDPEQQSSLDGGYHQEEGYSFYDLDTKDGSDNIAEIDEENSQISDIYSTKVLPSYQNKEVSEYSKVPVQLSKKEISEEEQNNEITTNSDLHPPSIAFYSASFYTMTTPSPPTTDEFNEVTGEGLLKPTEYSADIVAKYSATDITSGTTQPSTMITEIEPEALKEIYEIEQTKSSSLSYSQFTPSNEISSSNPDSTEITPSVFPQMTEEMSSTNMITPTSILAGIHRTEVPVKEITDDGHATLMNWLVTSSMKLGESNQHFILPIFDLKTGVSDSSGLIIDTSAIREEESSETIDVSTSTFPENTQSPSSTPLSVVTEIPPTAVVVQDERTVIDHLRSTEDSNVNAPLRVDKETSEGLMKAVSIYPKKLNENEQESAAGDYAHHQNSESNTEAETPPDQLPSGAASERKTETTRNEKKFIDNAIIPTIFPSIPTVQNRYVSISPGYDTLGLAEVNQLRFIPQPLPPQLPNSMKSPYIAQPFNPIPYQSYIPLNPIYTGLPKVPVQSAQPFSTQTSMFDLKSDQKCCDSNSSSGYSSCGDGFTTDCSSPYCLLLPCKLATFIIQMFDHSEQLLLLSVSDLLLSILFSAMSSAVLLIKCTNPLLEKSDYLSNIYRMKGCRGQLSEEQENDKQMGVTMITTLLVCPTHYCYAFCKLFILPEEIYTL</sequence>
<protein>
    <submittedName>
        <fullName evidence="3">Protein MGA2</fullName>
    </submittedName>
</protein>
<feature type="region of interest" description="Disordered" evidence="1">
    <location>
        <begin position="363"/>
        <end position="399"/>
    </location>
</feature>
<organism evidence="2 3">
    <name type="scientific">Elaeophora elaphi</name>
    <dbReference type="NCBI Taxonomy" id="1147741"/>
    <lineage>
        <taxon>Eukaryota</taxon>
        <taxon>Metazoa</taxon>
        <taxon>Ecdysozoa</taxon>
        <taxon>Nematoda</taxon>
        <taxon>Chromadorea</taxon>
        <taxon>Rhabditida</taxon>
        <taxon>Spirurina</taxon>
        <taxon>Spiruromorpha</taxon>
        <taxon>Filarioidea</taxon>
        <taxon>Onchocercidae</taxon>
        <taxon>Elaeophora</taxon>
    </lineage>
</organism>
<keyword evidence="2" id="KW-1185">Reference proteome</keyword>
<evidence type="ECO:0000313" key="3">
    <source>
        <dbReference type="WBParaSite" id="EEL_0000625401-mRNA-1"/>
    </source>
</evidence>
<feature type="compositionally biased region" description="Basic and acidic residues" evidence="1">
    <location>
        <begin position="963"/>
        <end position="974"/>
    </location>
</feature>
<feature type="compositionally biased region" description="Polar residues" evidence="1">
    <location>
        <begin position="850"/>
        <end position="871"/>
    </location>
</feature>
<proteinExistence type="predicted"/>
<dbReference type="AlphaFoldDB" id="A0A158Q829"/>
<feature type="compositionally biased region" description="Low complexity" evidence="1">
    <location>
        <begin position="228"/>
        <end position="240"/>
    </location>
</feature>
<evidence type="ECO:0000256" key="1">
    <source>
        <dbReference type="SAM" id="MobiDB-lite"/>
    </source>
</evidence>
<evidence type="ECO:0000313" key="2">
    <source>
        <dbReference type="Proteomes" id="UP000050640"/>
    </source>
</evidence>
<feature type="compositionally biased region" description="Polar residues" evidence="1">
    <location>
        <begin position="381"/>
        <end position="399"/>
    </location>
</feature>
<feature type="compositionally biased region" description="Polar residues" evidence="1">
    <location>
        <begin position="488"/>
        <end position="521"/>
    </location>
</feature>
<feature type="region of interest" description="Disordered" evidence="1">
    <location>
        <begin position="488"/>
        <end position="573"/>
    </location>
</feature>
<feature type="region of interest" description="Disordered" evidence="1">
    <location>
        <begin position="216"/>
        <end position="250"/>
    </location>
</feature>
<name>A0A158Q829_9BILA</name>
<dbReference type="Proteomes" id="UP000050640">
    <property type="component" value="Unplaced"/>
</dbReference>
<feature type="region of interest" description="Disordered" evidence="1">
    <location>
        <begin position="846"/>
        <end position="871"/>
    </location>
</feature>
<feature type="region of interest" description="Disordered" evidence="1">
    <location>
        <begin position="931"/>
        <end position="974"/>
    </location>
</feature>
<dbReference type="WBParaSite" id="EEL_0000625401-mRNA-1">
    <property type="protein sequence ID" value="EEL_0000625401-mRNA-1"/>
    <property type="gene ID" value="EEL_0000625401"/>
</dbReference>
<feature type="region of interest" description="Disordered" evidence="1">
    <location>
        <begin position="735"/>
        <end position="755"/>
    </location>
</feature>
<reference evidence="3" key="1">
    <citation type="submission" date="2016-04" db="UniProtKB">
        <authorList>
            <consortium name="WormBaseParasite"/>
        </authorList>
    </citation>
    <scope>IDENTIFICATION</scope>
</reference>
<accession>A0A158Q829</accession>